<evidence type="ECO:0000313" key="5">
    <source>
        <dbReference type="EMBL" id="CAD8139598.1"/>
    </source>
</evidence>
<organism evidence="5 6">
    <name type="scientific">Paramecium octaurelia</name>
    <dbReference type="NCBI Taxonomy" id="43137"/>
    <lineage>
        <taxon>Eukaryota</taxon>
        <taxon>Sar</taxon>
        <taxon>Alveolata</taxon>
        <taxon>Ciliophora</taxon>
        <taxon>Intramacronucleata</taxon>
        <taxon>Oligohymenophorea</taxon>
        <taxon>Peniculida</taxon>
        <taxon>Parameciidae</taxon>
        <taxon>Paramecium</taxon>
    </lineage>
</organism>
<dbReference type="FunFam" id="2.60.40.150:FF:000219">
    <property type="entry name" value="Copine-E"/>
    <property type="match status" value="1"/>
</dbReference>
<dbReference type="Proteomes" id="UP000683925">
    <property type="component" value="Unassembled WGS sequence"/>
</dbReference>
<evidence type="ECO:0000256" key="1">
    <source>
        <dbReference type="ARBA" id="ARBA00022737"/>
    </source>
</evidence>
<dbReference type="GO" id="GO:0005737">
    <property type="term" value="C:cytoplasm"/>
    <property type="evidence" value="ECO:0007669"/>
    <property type="project" value="UniProtKB-ARBA"/>
</dbReference>
<dbReference type="OrthoDB" id="5855668at2759"/>
<dbReference type="InterPro" id="IPR000008">
    <property type="entry name" value="C2_dom"/>
</dbReference>
<name>A0A8S1SI82_PAROT</name>
<dbReference type="CDD" id="cd04047">
    <property type="entry name" value="C2B_Copine"/>
    <property type="match status" value="1"/>
</dbReference>
<dbReference type="InterPro" id="IPR010734">
    <property type="entry name" value="Copine_C"/>
</dbReference>
<dbReference type="InterPro" id="IPR037768">
    <property type="entry name" value="C2B_Copine"/>
</dbReference>
<evidence type="ECO:0000259" key="4">
    <source>
        <dbReference type="PROSITE" id="PS50234"/>
    </source>
</evidence>
<evidence type="ECO:0000256" key="2">
    <source>
        <dbReference type="SAM" id="MobiDB-lite"/>
    </source>
</evidence>
<dbReference type="PANTHER" id="PTHR10857">
    <property type="entry name" value="COPINE"/>
    <property type="match status" value="1"/>
</dbReference>
<dbReference type="PANTHER" id="PTHR10857:SF106">
    <property type="entry name" value="C2 DOMAIN-CONTAINING PROTEIN"/>
    <property type="match status" value="1"/>
</dbReference>
<feature type="domain" description="VWFA" evidence="4">
    <location>
        <begin position="296"/>
        <end position="519"/>
    </location>
</feature>
<keyword evidence="1" id="KW-0677">Repeat</keyword>
<dbReference type="PROSITE" id="PS50234">
    <property type="entry name" value="VWFA"/>
    <property type="match status" value="1"/>
</dbReference>
<dbReference type="EMBL" id="CAJJDP010000009">
    <property type="protein sequence ID" value="CAD8139598.1"/>
    <property type="molecule type" value="Genomic_DNA"/>
</dbReference>
<evidence type="ECO:0000313" key="6">
    <source>
        <dbReference type="Proteomes" id="UP000683925"/>
    </source>
</evidence>
<dbReference type="GO" id="GO:0005886">
    <property type="term" value="C:plasma membrane"/>
    <property type="evidence" value="ECO:0007669"/>
    <property type="project" value="TreeGrafter"/>
</dbReference>
<dbReference type="PROSITE" id="PS50004">
    <property type="entry name" value="C2"/>
    <property type="match status" value="2"/>
</dbReference>
<dbReference type="CDD" id="cd04048">
    <property type="entry name" value="C2A_Copine"/>
    <property type="match status" value="1"/>
</dbReference>
<feature type="domain" description="C2" evidence="3">
    <location>
        <begin position="129"/>
        <end position="255"/>
    </location>
</feature>
<dbReference type="FunFam" id="3.40.50.410:FF:000098">
    <property type="entry name" value="Copine-5"/>
    <property type="match status" value="1"/>
</dbReference>
<protein>
    <recommendedName>
        <fullName evidence="7">Copine</fullName>
    </recommendedName>
</protein>
<dbReference type="InterPro" id="IPR045052">
    <property type="entry name" value="Copine"/>
</dbReference>
<dbReference type="Pfam" id="PF07002">
    <property type="entry name" value="Copine"/>
    <property type="match status" value="1"/>
</dbReference>
<feature type="region of interest" description="Disordered" evidence="2">
    <location>
        <begin position="601"/>
        <end position="638"/>
    </location>
</feature>
<proteinExistence type="predicted"/>
<reference evidence="5" key="1">
    <citation type="submission" date="2021-01" db="EMBL/GenBank/DDBJ databases">
        <authorList>
            <consortium name="Genoscope - CEA"/>
            <person name="William W."/>
        </authorList>
    </citation>
    <scope>NUCLEOTIDE SEQUENCE</scope>
</reference>
<dbReference type="AlphaFoldDB" id="A0A8S1SI82"/>
<dbReference type="GO" id="GO:0005544">
    <property type="term" value="F:calcium-dependent phospholipid binding"/>
    <property type="evidence" value="ECO:0007669"/>
    <property type="project" value="InterPro"/>
</dbReference>
<dbReference type="FunFam" id="2.60.40.150:FF:000401">
    <property type="entry name" value="Uncharacterized protein"/>
    <property type="match status" value="1"/>
</dbReference>
<sequence>MMYNSQIEQSQFSEAIQKLELFISCRQLDDLDTVSVSDPYVIMYQKNNNYWTKIGQTELIWNNLNPNFATSIQLEYHFEVQQHLKMEVHHYISPTQSKIIGIAETTVAEIAGSKDQIFMGDLVNISGKKSGKIIVKADQVKQCNDEIILTLSGQSLPETRFWFWHGTCPFLRFYRLRKDDNNPVLVYETEFAKDTTSPLWKQISCKAQKLCNGDYQMPIKVELWDYRSSGKHNYLGETTFCVEELKEHSTQNKILKKEFKNKMKKNESSGVLSFNKFQLRTRYTFLDYCAGGQQLNLIVAIDFTASNGNPNDPKSLHYMTQNGAPSQYLQAIISVVEILINYDHDKKVPVYGFGCKPRMNLINTNQTLHLFPLNDNPEDPEVYGLDGIVQCYRTSLHRLSFDGPTYLHPILRNAMDMAQQCKNQGSENYLILMILTDGQTNDMQASIDDIIASSNLPLSVIIIGIGDANFKNMSILDNDDKSMVDSKGNKAVRDLVQFVPFNEFKNDPALLSKEVLAELPDQLVEYMELMGIPPKPPKNIQANQYQIPINNAPQQNIGLPQNPQYNVYPQNQQFQTDQESQQYHSQQQIYQQYQQQQYPQQPQQFMAPQQYAPQQQQYSQQQTYPPQQIYPPQQYPSQQNFQYQQQQAPQTGMATKTLGQGLAQQGFLKGFVQQANQQFNYPSQ</sequence>
<gene>
    <name evidence="5" type="ORF">POCTA_138.1.T0100508</name>
</gene>
<evidence type="ECO:0008006" key="7">
    <source>
        <dbReference type="Google" id="ProtNLM"/>
    </source>
</evidence>
<comment type="caution">
    <text evidence="5">The sequence shown here is derived from an EMBL/GenBank/DDBJ whole genome shotgun (WGS) entry which is preliminary data.</text>
</comment>
<dbReference type="Pfam" id="PF00168">
    <property type="entry name" value="C2"/>
    <property type="match status" value="2"/>
</dbReference>
<evidence type="ECO:0000259" key="3">
    <source>
        <dbReference type="PROSITE" id="PS50004"/>
    </source>
</evidence>
<dbReference type="SMART" id="SM00327">
    <property type="entry name" value="VWA"/>
    <property type="match status" value="1"/>
</dbReference>
<dbReference type="OMA" id="SPTWITK"/>
<keyword evidence="6" id="KW-1185">Reference proteome</keyword>
<dbReference type="GO" id="GO:0071277">
    <property type="term" value="P:cellular response to calcium ion"/>
    <property type="evidence" value="ECO:0007669"/>
    <property type="project" value="TreeGrafter"/>
</dbReference>
<accession>A0A8S1SI82</accession>
<dbReference type="InterPro" id="IPR002035">
    <property type="entry name" value="VWF_A"/>
</dbReference>
<dbReference type="SMART" id="SM00239">
    <property type="entry name" value="C2"/>
    <property type="match status" value="2"/>
</dbReference>
<feature type="domain" description="C2" evidence="3">
    <location>
        <begin position="1"/>
        <end position="120"/>
    </location>
</feature>